<sequence>MQPVVPLDVQITVIEWVYRSSQHSDMDYTTLYACALVCRAWAPTAQALLFRRLPQFSPIGEGRLRQLVHSLRASPRLAAYIHSVCINIVSYSSKEHPSLLLLDHCPQVRSIIFLDQITRSTWTPAIQKRLCALPLNPVSLWLMGNIKFLPRIALLWPSVQVLKIYAWSNSHRTITDDGDPTPSTPMSLPVPRNVESLSIKTDHIAWVLVPEPEHDLAALRSLGFQSPGWSDRTWLAPLLASGVLPQLRSLNIAGHNPPPHVMCQLTQLRSLTFTLASADWEVVLPPTLRHLGYYAARTDQEHVGPLVDAVRAAQELRVLAMLSDAPERRRASFADVCRERGIVLAFFEDATPASRPEDVDWI</sequence>
<organism evidence="1 2">
    <name type="scientific">Auriscalpium vulgare</name>
    <dbReference type="NCBI Taxonomy" id="40419"/>
    <lineage>
        <taxon>Eukaryota</taxon>
        <taxon>Fungi</taxon>
        <taxon>Dikarya</taxon>
        <taxon>Basidiomycota</taxon>
        <taxon>Agaricomycotina</taxon>
        <taxon>Agaricomycetes</taxon>
        <taxon>Russulales</taxon>
        <taxon>Auriscalpiaceae</taxon>
        <taxon>Auriscalpium</taxon>
    </lineage>
</organism>
<protein>
    <submittedName>
        <fullName evidence="1">Uncharacterized protein</fullName>
    </submittedName>
</protein>
<dbReference type="EMBL" id="MU276146">
    <property type="protein sequence ID" value="KAI0041075.1"/>
    <property type="molecule type" value="Genomic_DNA"/>
</dbReference>
<accession>A0ACB8RAV5</accession>
<name>A0ACB8RAV5_9AGAM</name>
<keyword evidence="2" id="KW-1185">Reference proteome</keyword>
<evidence type="ECO:0000313" key="2">
    <source>
        <dbReference type="Proteomes" id="UP000814033"/>
    </source>
</evidence>
<reference evidence="1" key="2">
    <citation type="journal article" date="2022" name="New Phytol.">
        <title>Evolutionary transition to the ectomycorrhizal habit in the genomes of a hyperdiverse lineage of mushroom-forming fungi.</title>
        <authorList>
            <person name="Looney B."/>
            <person name="Miyauchi S."/>
            <person name="Morin E."/>
            <person name="Drula E."/>
            <person name="Courty P.E."/>
            <person name="Kohler A."/>
            <person name="Kuo A."/>
            <person name="LaButti K."/>
            <person name="Pangilinan J."/>
            <person name="Lipzen A."/>
            <person name="Riley R."/>
            <person name="Andreopoulos W."/>
            <person name="He G."/>
            <person name="Johnson J."/>
            <person name="Nolan M."/>
            <person name="Tritt A."/>
            <person name="Barry K.W."/>
            <person name="Grigoriev I.V."/>
            <person name="Nagy L.G."/>
            <person name="Hibbett D."/>
            <person name="Henrissat B."/>
            <person name="Matheny P.B."/>
            <person name="Labbe J."/>
            <person name="Martin F.M."/>
        </authorList>
    </citation>
    <scope>NUCLEOTIDE SEQUENCE</scope>
    <source>
        <strain evidence="1">FP105234-sp</strain>
    </source>
</reference>
<proteinExistence type="predicted"/>
<comment type="caution">
    <text evidence="1">The sequence shown here is derived from an EMBL/GenBank/DDBJ whole genome shotgun (WGS) entry which is preliminary data.</text>
</comment>
<gene>
    <name evidence="1" type="ORF">FA95DRAFT_1611297</name>
</gene>
<evidence type="ECO:0000313" key="1">
    <source>
        <dbReference type="EMBL" id="KAI0041075.1"/>
    </source>
</evidence>
<reference evidence="1" key="1">
    <citation type="submission" date="2021-02" db="EMBL/GenBank/DDBJ databases">
        <authorList>
            <consortium name="DOE Joint Genome Institute"/>
            <person name="Ahrendt S."/>
            <person name="Looney B.P."/>
            <person name="Miyauchi S."/>
            <person name="Morin E."/>
            <person name="Drula E."/>
            <person name="Courty P.E."/>
            <person name="Chicoki N."/>
            <person name="Fauchery L."/>
            <person name="Kohler A."/>
            <person name="Kuo A."/>
            <person name="Labutti K."/>
            <person name="Pangilinan J."/>
            <person name="Lipzen A."/>
            <person name="Riley R."/>
            <person name="Andreopoulos W."/>
            <person name="He G."/>
            <person name="Johnson J."/>
            <person name="Barry K.W."/>
            <person name="Grigoriev I.V."/>
            <person name="Nagy L."/>
            <person name="Hibbett D."/>
            <person name="Henrissat B."/>
            <person name="Matheny P.B."/>
            <person name="Labbe J."/>
            <person name="Martin F."/>
        </authorList>
    </citation>
    <scope>NUCLEOTIDE SEQUENCE</scope>
    <source>
        <strain evidence="1">FP105234-sp</strain>
    </source>
</reference>
<dbReference type="Proteomes" id="UP000814033">
    <property type="component" value="Unassembled WGS sequence"/>
</dbReference>